<evidence type="ECO:0000259" key="10">
    <source>
        <dbReference type="Pfam" id="PF08501"/>
    </source>
</evidence>
<proteinExistence type="inferred from homology"/>
<dbReference type="GO" id="GO:0009423">
    <property type="term" value="P:chorismate biosynthetic process"/>
    <property type="evidence" value="ECO:0007669"/>
    <property type="project" value="UniProtKB-UniRule"/>
</dbReference>
<organism evidence="12 13">
    <name type="scientific">Hydrogenibacillus schlegelii</name>
    <name type="common">Bacillus schlegelii</name>
    <dbReference type="NCBI Taxonomy" id="1484"/>
    <lineage>
        <taxon>Bacteria</taxon>
        <taxon>Bacillati</taxon>
        <taxon>Bacillota</taxon>
        <taxon>Bacilli</taxon>
        <taxon>Bacillales</taxon>
        <taxon>Bacillales Family X. Incertae Sedis</taxon>
        <taxon>Hydrogenibacillus</taxon>
    </lineage>
</organism>
<feature type="binding site" evidence="8">
    <location>
        <position position="249"/>
    </location>
    <ligand>
        <name>NADP(+)</name>
        <dbReference type="ChEBI" id="CHEBI:58349"/>
    </ligand>
</feature>
<dbReference type="UniPathway" id="UPA00053">
    <property type="reaction ID" value="UER00087"/>
</dbReference>
<dbReference type="Proteomes" id="UP000244180">
    <property type="component" value="Unassembled WGS sequence"/>
</dbReference>
<dbReference type="EC" id="1.1.1.25" evidence="2 8"/>
<dbReference type="GO" id="GO:0009073">
    <property type="term" value="P:aromatic amino acid family biosynthetic process"/>
    <property type="evidence" value="ECO:0007669"/>
    <property type="project" value="UniProtKB-KW"/>
</dbReference>
<protein>
    <recommendedName>
        <fullName evidence="2 8">Shikimate dehydrogenase (NADP(+))</fullName>
        <shortName evidence="8">SDH</shortName>
        <ecNumber evidence="2 8">1.1.1.25</ecNumber>
    </recommendedName>
</protein>
<evidence type="ECO:0000313" key="13">
    <source>
        <dbReference type="Proteomes" id="UP000244180"/>
    </source>
</evidence>
<keyword evidence="5 8" id="KW-0560">Oxidoreductase</keyword>
<dbReference type="InterPro" id="IPR011342">
    <property type="entry name" value="Shikimate_DH"/>
</dbReference>
<dbReference type="InterPro" id="IPR036291">
    <property type="entry name" value="NAD(P)-bd_dom_sf"/>
</dbReference>
<evidence type="ECO:0000256" key="1">
    <source>
        <dbReference type="ARBA" id="ARBA00004871"/>
    </source>
</evidence>
<evidence type="ECO:0000259" key="9">
    <source>
        <dbReference type="Pfam" id="PF01488"/>
    </source>
</evidence>
<dbReference type="NCBIfam" id="TIGR00507">
    <property type="entry name" value="aroE"/>
    <property type="match status" value="1"/>
</dbReference>
<dbReference type="NCBIfam" id="NF001319">
    <property type="entry name" value="PRK00258.3-3"/>
    <property type="match status" value="1"/>
</dbReference>
<comment type="similarity">
    <text evidence="8">Belongs to the shikimate dehydrogenase family.</text>
</comment>
<dbReference type="InterPro" id="IPR006151">
    <property type="entry name" value="Shikm_DH/Glu-tRNA_Rdtase"/>
</dbReference>
<keyword evidence="4 8" id="KW-0521">NADP</keyword>
<evidence type="ECO:0000256" key="3">
    <source>
        <dbReference type="ARBA" id="ARBA00022605"/>
    </source>
</evidence>
<dbReference type="InterPro" id="IPR013708">
    <property type="entry name" value="Shikimate_DH-bd_N"/>
</dbReference>
<comment type="caution">
    <text evidence="12">The sequence shown here is derived from an EMBL/GenBank/DDBJ whole genome shotgun (WGS) entry which is preliminary data.</text>
</comment>
<dbReference type="OrthoDB" id="9792692at2"/>
<comment type="function">
    <text evidence="8">Involved in the biosynthesis of the chorismate, which leads to the biosynthesis of aromatic amino acids. Catalyzes the reversible NADPH linked reduction of 3-dehydroshikimate (DHSA) to yield shikimate (SA).</text>
</comment>
<dbReference type="Gene3D" id="3.40.50.10860">
    <property type="entry name" value="Leucine Dehydrogenase, chain A, domain 1"/>
    <property type="match status" value="1"/>
</dbReference>
<comment type="subunit">
    <text evidence="8">Homodimer.</text>
</comment>
<dbReference type="CDD" id="cd01065">
    <property type="entry name" value="NAD_bind_Shikimate_DH"/>
    <property type="match status" value="1"/>
</dbReference>
<dbReference type="HAMAP" id="MF_00222">
    <property type="entry name" value="Shikimate_DH_AroE"/>
    <property type="match status" value="1"/>
</dbReference>
<dbReference type="AlphaFoldDB" id="A0A2T5G880"/>
<feature type="binding site" evidence="8">
    <location>
        <begin position="21"/>
        <end position="23"/>
    </location>
    <ligand>
        <name>shikimate</name>
        <dbReference type="ChEBI" id="CHEBI:36208"/>
    </ligand>
</feature>
<dbReference type="Pfam" id="PF08501">
    <property type="entry name" value="Shikimate_dh_N"/>
    <property type="match status" value="1"/>
</dbReference>
<dbReference type="InterPro" id="IPR022893">
    <property type="entry name" value="Shikimate_DH_fam"/>
</dbReference>
<feature type="active site" description="Proton acceptor" evidence="8">
    <location>
        <position position="72"/>
    </location>
</feature>
<name>A0A2T5G880_HYDSH</name>
<dbReference type="InterPro" id="IPR041121">
    <property type="entry name" value="SDH_C"/>
</dbReference>
<dbReference type="Pfam" id="PF18317">
    <property type="entry name" value="SDH_C"/>
    <property type="match status" value="1"/>
</dbReference>
<dbReference type="PANTHER" id="PTHR21089:SF1">
    <property type="entry name" value="BIFUNCTIONAL 3-DEHYDROQUINATE DEHYDRATASE_SHIKIMATE DEHYDROGENASE, CHLOROPLASTIC"/>
    <property type="match status" value="1"/>
</dbReference>
<dbReference type="SUPFAM" id="SSF53223">
    <property type="entry name" value="Aminoacid dehydrogenase-like, N-terminal domain"/>
    <property type="match status" value="1"/>
</dbReference>
<evidence type="ECO:0000256" key="7">
    <source>
        <dbReference type="ARBA" id="ARBA00049442"/>
    </source>
</evidence>
<evidence type="ECO:0000256" key="4">
    <source>
        <dbReference type="ARBA" id="ARBA00022857"/>
    </source>
</evidence>
<dbReference type="SUPFAM" id="SSF51735">
    <property type="entry name" value="NAD(P)-binding Rossmann-fold domains"/>
    <property type="match status" value="1"/>
</dbReference>
<evidence type="ECO:0000256" key="8">
    <source>
        <dbReference type="HAMAP-Rule" id="MF_00222"/>
    </source>
</evidence>
<dbReference type="GO" id="GO:0008652">
    <property type="term" value="P:amino acid biosynthetic process"/>
    <property type="evidence" value="ECO:0007669"/>
    <property type="project" value="UniProtKB-KW"/>
</dbReference>
<dbReference type="EMBL" id="PEBV01000024">
    <property type="protein sequence ID" value="PTQ52393.1"/>
    <property type="molecule type" value="Genomic_DNA"/>
</dbReference>
<evidence type="ECO:0000259" key="11">
    <source>
        <dbReference type="Pfam" id="PF18317"/>
    </source>
</evidence>
<evidence type="ECO:0000256" key="5">
    <source>
        <dbReference type="ARBA" id="ARBA00023002"/>
    </source>
</evidence>
<feature type="binding site" evidence="8">
    <location>
        <position position="228"/>
    </location>
    <ligand>
        <name>shikimate</name>
        <dbReference type="ChEBI" id="CHEBI:36208"/>
    </ligand>
</feature>
<gene>
    <name evidence="8" type="primary">aroE</name>
    <name evidence="12" type="ORF">HSCHL_0229</name>
</gene>
<evidence type="ECO:0000256" key="2">
    <source>
        <dbReference type="ARBA" id="ARBA00012962"/>
    </source>
</evidence>
<accession>A0A2T5G880</accession>
<reference evidence="12 13" key="1">
    <citation type="submission" date="2017-08" db="EMBL/GenBank/DDBJ databases">
        <title>Burning lignite coal seam in the remote Altai Mountains harbors a hydrogen-driven thermophilic microbial community.</title>
        <authorList>
            <person name="Kadnikov V.V."/>
            <person name="Mardanov A.V."/>
            <person name="Ivasenko D."/>
            <person name="Beletsky A.V."/>
            <person name="Karnachuk O.V."/>
            <person name="Ravin N.V."/>
        </authorList>
    </citation>
    <scope>NUCLEOTIDE SEQUENCE [LARGE SCALE GENOMIC DNA]</scope>
    <source>
        <strain evidence="12">AL33</strain>
    </source>
</reference>
<dbReference type="Gene3D" id="3.40.50.720">
    <property type="entry name" value="NAD(P)-binding Rossmann-like Domain"/>
    <property type="match status" value="1"/>
</dbReference>
<feature type="binding site" evidence="8">
    <location>
        <position position="256"/>
    </location>
    <ligand>
        <name>shikimate</name>
        <dbReference type="ChEBI" id="CHEBI:36208"/>
    </ligand>
</feature>
<feature type="domain" description="Quinate/shikimate 5-dehydrogenase/glutamyl-tRNA reductase" evidence="9">
    <location>
        <begin position="123"/>
        <end position="172"/>
    </location>
</feature>
<evidence type="ECO:0000313" key="12">
    <source>
        <dbReference type="EMBL" id="PTQ52393.1"/>
    </source>
</evidence>
<sequence>MVAVNAETELYALFGSPVAHSLSPEMQTAALRERGRNAVYLAFDVKPDRLEEAVRAIRALGIRGANVTIPHKEAVIRHLDALDESARRYGAVNTVVVRDGALIGHNTDGEGYIRSLEELFLIDWPEQRVLLLGTGGAMRAVAIAVALKGVRSITLVNRTEERARALAEELHRLGAAVEVERWANRRHLTADKTLVINGTPLGMVPRTDESPLPREALHPNLIVSDLVYNPFKTRLLLDAEAAGARVHPGIGMLVHQGALAFELWTGERAPIPVMYQVARSKVVHLKEPERGALPPLSPRDAVGEVAGR</sequence>
<dbReference type="GO" id="GO:0004764">
    <property type="term" value="F:shikimate 3-dehydrogenase (NADP+) activity"/>
    <property type="evidence" value="ECO:0007669"/>
    <property type="project" value="UniProtKB-UniRule"/>
</dbReference>
<dbReference type="GO" id="GO:0019632">
    <property type="term" value="P:shikimate metabolic process"/>
    <property type="evidence" value="ECO:0007669"/>
    <property type="project" value="InterPro"/>
</dbReference>
<feature type="domain" description="Shikimate dehydrogenase substrate binding N-terminal" evidence="10">
    <location>
        <begin position="13"/>
        <end position="95"/>
    </location>
</feature>
<feature type="binding site" evidence="8">
    <location>
        <position position="226"/>
    </location>
    <ligand>
        <name>NADP(+)</name>
        <dbReference type="ChEBI" id="CHEBI:58349"/>
    </ligand>
</feature>
<feature type="binding site" evidence="8">
    <location>
        <position position="68"/>
    </location>
    <ligand>
        <name>shikimate</name>
        <dbReference type="ChEBI" id="CHEBI:36208"/>
    </ligand>
</feature>
<feature type="domain" description="SDH C-terminal" evidence="11">
    <location>
        <begin position="249"/>
        <end position="279"/>
    </location>
</feature>
<feature type="binding site" evidence="8">
    <location>
        <position position="84"/>
    </location>
    <ligand>
        <name>NADP(+)</name>
        <dbReference type="ChEBI" id="CHEBI:58349"/>
    </ligand>
</feature>
<feature type="binding site" evidence="8">
    <location>
        <position position="108"/>
    </location>
    <ligand>
        <name>shikimate</name>
        <dbReference type="ChEBI" id="CHEBI:36208"/>
    </ligand>
</feature>
<feature type="binding site" evidence="8">
    <location>
        <position position="93"/>
    </location>
    <ligand>
        <name>shikimate</name>
        <dbReference type="ChEBI" id="CHEBI:36208"/>
    </ligand>
</feature>
<evidence type="ECO:0000256" key="6">
    <source>
        <dbReference type="ARBA" id="ARBA00023141"/>
    </source>
</evidence>
<keyword evidence="3 8" id="KW-0028">Amino-acid biosynthesis</keyword>
<dbReference type="InterPro" id="IPR046346">
    <property type="entry name" value="Aminoacid_DH-like_N_sf"/>
</dbReference>
<comment type="catalytic activity">
    <reaction evidence="7 8">
        <text>shikimate + NADP(+) = 3-dehydroshikimate + NADPH + H(+)</text>
        <dbReference type="Rhea" id="RHEA:17737"/>
        <dbReference type="ChEBI" id="CHEBI:15378"/>
        <dbReference type="ChEBI" id="CHEBI:16630"/>
        <dbReference type="ChEBI" id="CHEBI:36208"/>
        <dbReference type="ChEBI" id="CHEBI:57783"/>
        <dbReference type="ChEBI" id="CHEBI:58349"/>
        <dbReference type="EC" id="1.1.1.25"/>
    </reaction>
</comment>
<dbReference type="RefSeq" id="WP_066202244.1">
    <property type="nucleotide sequence ID" value="NZ_CBCSAS010000009.1"/>
</dbReference>
<feature type="binding site" evidence="8">
    <location>
        <begin position="157"/>
        <end position="162"/>
    </location>
    <ligand>
        <name>NADP(+)</name>
        <dbReference type="ChEBI" id="CHEBI:58349"/>
    </ligand>
</feature>
<dbReference type="Pfam" id="PF01488">
    <property type="entry name" value="Shikimate_DH"/>
    <property type="match status" value="1"/>
</dbReference>
<keyword evidence="6 8" id="KW-0057">Aromatic amino acid biosynthesis</keyword>
<dbReference type="GO" id="GO:0050661">
    <property type="term" value="F:NADP binding"/>
    <property type="evidence" value="ECO:0007669"/>
    <property type="project" value="InterPro"/>
</dbReference>
<comment type="pathway">
    <text evidence="1 8">Metabolic intermediate biosynthesis; chorismate biosynthesis; chorismate from D-erythrose 4-phosphate and phosphoenolpyruvate: step 4/7.</text>
</comment>
<comment type="caution">
    <text evidence="8">Lacks conserved residue(s) required for the propagation of feature annotation.</text>
</comment>
<dbReference type="PANTHER" id="PTHR21089">
    <property type="entry name" value="SHIKIMATE DEHYDROGENASE"/>
    <property type="match status" value="1"/>
</dbReference>